<protein>
    <submittedName>
        <fullName evidence="2">Aminoglycoside phosphotransferase (APT) family kinase protein</fullName>
    </submittedName>
</protein>
<accession>A0A7W7HW18</accession>
<dbReference type="InterPro" id="IPR002575">
    <property type="entry name" value="Aminoglycoside_PTrfase"/>
</dbReference>
<evidence type="ECO:0000313" key="3">
    <source>
        <dbReference type="Proteomes" id="UP000578112"/>
    </source>
</evidence>
<dbReference type="Gene3D" id="3.90.1200.10">
    <property type="match status" value="1"/>
</dbReference>
<gene>
    <name evidence="2" type="ORF">BJ971_002331</name>
</gene>
<feature type="domain" description="Aminoglycoside phosphotransferase" evidence="1">
    <location>
        <begin position="49"/>
        <end position="146"/>
    </location>
</feature>
<keyword evidence="2" id="KW-0808">Transferase</keyword>
<dbReference type="EMBL" id="JACHNH010000001">
    <property type="protein sequence ID" value="MBB4761775.1"/>
    <property type="molecule type" value="Genomic_DNA"/>
</dbReference>
<dbReference type="Proteomes" id="UP000578112">
    <property type="component" value="Unassembled WGS sequence"/>
</dbReference>
<dbReference type="SUPFAM" id="SSF56112">
    <property type="entry name" value="Protein kinase-like (PK-like)"/>
    <property type="match status" value="1"/>
</dbReference>
<organism evidence="2 3">
    <name type="scientific">Actinoplanes digitatis</name>
    <dbReference type="NCBI Taxonomy" id="1868"/>
    <lineage>
        <taxon>Bacteria</taxon>
        <taxon>Bacillati</taxon>
        <taxon>Actinomycetota</taxon>
        <taxon>Actinomycetes</taxon>
        <taxon>Micromonosporales</taxon>
        <taxon>Micromonosporaceae</taxon>
        <taxon>Actinoplanes</taxon>
    </lineage>
</organism>
<dbReference type="AlphaFoldDB" id="A0A7W7HW18"/>
<keyword evidence="2" id="KW-0418">Kinase</keyword>
<keyword evidence="3" id="KW-1185">Reference proteome</keyword>
<name>A0A7W7HW18_9ACTN</name>
<evidence type="ECO:0000313" key="2">
    <source>
        <dbReference type="EMBL" id="MBB4761775.1"/>
    </source>
</evidence>
<sequence>MSFAAPGFFSGGALEPGPAGIEPTEGLDTFVRRCLAEGNGAGHLSDAEQRELLRFAEASTPGLEVLRGSRRLVHADFNPKNLLVGRDDDGHWRVTAVLDWEFAFSSAPLFDVGNMLRDPRPAAFEAGFVDGFRDGGGHLPADWRRLSRALDLYSLADLLTRPVDHRYFRRAVERIRDLVAA</sequence>
<dbReference type="InterPro" id="IPR011009">
    <property type="entry name" value="Kinase-like_dom_sf"/>
</dbReference>
<dbReference type="GO" id="GO:0016301">
    <property type="term" value="F:kinase activity"/>
    <property type="evidence" value="ECO:0007669"/>
    <property type="project" value="UniProtKB-KW"/>
</dbReference>
<dbReference type="Pfam" id="PF01636">
    <property type="entry name" value="APH"/>
    <property type="match status" value="1"/>
</dbReference>
<comment type="caution">
    <text evidence="2">The sequence shown here is derived from an EMBL/GenBank/DDBJ whole genome shotgun (WGS) entry which is preliminary data.</text>
</comment>
<reference evidence="2 3" key="1">
    <citation type="submission" date="2020-08" db="EMBL/GenBank/DDBJ databases">
        <title>Sequencing the genomes of 1000 actinobacteria strains.</title>
        <authorList>
            <person name="Klenk H.-P."/>
        </authorList>
    </citation>
    <scope>NUCLEOTIDE SEQUENCE [LARGE SCALE GENOMIC DNA]</scope>
    <source>
        <strain evidence="2 3">DSM 43149</strain>
    </source>
</reference>
<evidence type="ECO:0000259" key="1">
    <source>
        <dbReference type="Pfam" id="PF01636"/>
    </source>
</evidence>
<proteinExistence type="predicted"/>